<dbReference type="VEuPathDB" id="FungiDB:I7I53_05372"/>
<organism evidence="2 3">
    <name type="scientific">Ajellomyces capsulatus (strain H88)</name>
    <name type="common">Darling's disease fungus</name>
    <name type="synonym">Histoplasma capsulatum</name>
    <dbReference type="NCBI Taxonomy" id="544711"/>
    <lineage>
        <taxon>Eukaryota</taxon>
        <taxon>Fungi</taxon>
        <taxon>Dikarya</taxon>
        <taxon>Ascomycota</taxon>
        <taxon>Pezizomycotina</taxon>
        <taxon>Eurotiomycetes</taxon>
        <taxon>Eurotiomycetidae</taxon>
        <taxon>Onygenales</taxon>
        <taxon>Ajellomycetaceae</taxon>
        <taxon>Histoplasma</taxon>
    </lineage>
</organism>
<keyword evidence="1" id="KW-1133">Transmembrane helix</keyword>
<name>A0A8A1LRW7_AJEC8</name>
<proteinExistence type="predicted"/>
<evidence type="ECO:0000313" key="3">
    <source>
        <dbReference type="Proteomes" id="UP000663419"/>
    </source>
</evidence>
<dbReference type="EMBL" id="CP069106">
    <property type="protein sequence ID" value="QSS56998.1"/>
    <property type="molecule type" value="Genomic_DNA"/>
</dbReference>
<keyword evidence="1" id="KW-0472">Membrane</keyword>
<evidence type="ECO:0000313" key="2">
    <source>
        <dbReference type="EMBL" id="QSS56998.1"/>
    </source>
</evidence>
<dbReference type="AlphaFoldDB" id="A0A8A1LRW7"/>
<reference evidence="2" key="1">
    <citation type="submission" date="2021-01" db="EMBL/GenBank/DDBJ databases">
        <title>Chromosome-level genome assembly of a human fungal pathogen reveals clustering of transcriptionally co-regulated genes.</title>
        <authorList>
            <person name="Voorhies M."/>
            <person name="Cohen S."/>
            <person name="Shea T.P."/>
            <person name="Petrus S."/>
            <person name="Munoz J.F."/>
            <person name="Poplawski S."/>
            <person name="Goldman W.E."/>
            <person name="Michael T."/>
            <person name="Cuomo C.A."/>
            <person name="Sil A."/>
            <person name="Beyhan S."/>
        </authorList>
    </citation>
    <scope>NUCLEOTIDE SEQUENCE</scope>
    <source>
        <strain evidence="2">H88</strain>
    </source>
</reference>
<feature type="transmembrane region" description="Helical" evidence="1">
    <location>
        <begin position="47"/>
        <end position="68"/>
    </location>
</feature>
<sequence>MREAGQRYIYVQGRALGLCAEYHLPNPDSDPRRFFFIQPTDNDNHHVYSYLGISILYGYGLLVCNIAYKTARAIKRRKTTKDQKDYRDFHLPPHVPRIVLMISSRGT</sequence>
<accession>A0A8A1LRW7</accession>
<keyword evidence="1" id="KW-0812">Transmembrane</keyword>
<evidence type="ECO:0000256" key="1">
    <source>
        <dbReference type="SAM" id="Phobius"/>
    </source>
</evidence>
<dbReference type="Proteomes" id="UP000663419">
    <property type="component" value="Chromosome 5"/>
</dbReference>
<protein>
    <submittedName>
        <fullName evidence="2">Uncharacterized protein</fullName>
    </submittedName>
</protein>
<gene>
    <name evidence="2" type="ORF">I7I53_05372</name>
</gene>